<keyword evidence="3 4" id="KW-0413">Isomerase</keyword>
<evidence type="ECO:0000256" key="4">
    <source>
        <dbReference type="RuleBase" id="RU362003"/>
    </source>
</evidence>
<dbReference type="InterPro" id="IPR008930">
    <property type="entry name" value="Terpenoid_cyclase/PrenylTrfase"/>
</dbReference>
<dbReference type="EC" id="5.4.99.-" evidence="4"/>
<dbReference type="InterPro" id="IPR032697">
    <property type="entry name" value="SQ_cyclase_N"/>
</dbReference>
<dbReference type="PROSITE" id="PS01074">
    <property type="entry name" value="TERPENE_SYNTHASES"/>
    <property type="match status" value="1"/>
</dbReference>
<evidence type="ECO:0000256" key="3">
    <source>
        <dbReference type="ARBA" id="ARBA00023235"/>
    </source>
</evidence>
<dbReference type="AlphaFoldDB" id="A0A834ZYB8"/>
<dbReference type="OrthoDB" id="21502at2759"/>
<dbReference type="NCBIfam" id="TIGR01787">
    <property type="entry name" value="squalene_cyclas"/>
    <property type="match status" value="1"/>
</dbReference>
<reference evidence="7 8" key="1">
    <citation type="submission" date="2020-04" db="EMBL/GenBank/DDBJ databases">
        <title>Plant Genome Project.</title>
        <authorList>
            <person name="Zhang R.-G."/>
        </authorList>
    </citation>
    <scope>NUCLEOTIDE SEQUENCE [LARGE SCALE GENOMIC DNA]</scope>
    <source>
        <strain evidence="7">YNK0</strain>
        <tissue evidence="7">Leaf</tissue>
    </source>
</reference>
<comment type="caution">
    <text evidence="7">The sequence shown here is derived from an EMBL/GenBank/DDBJ whole genome shotgun (WGS) entry which is preliminary data.</text>
</comment>
<evidence type="ECO:0000313" key="7">
    <source>
        <dbReference type="EMBL" id="KAF8413573.1"/>
    </source>
</evidence>
<dbReference type="InterPro" id="IPR002365">
    <property type="entry name" value="Terpene_synthase_CS"/>
</dbReference>
<evidence type="ECO:0000256" key="1">
    <source>
        <dbReference type="ARBA" id="ARBA00009755"/>
    </source>
</evidence>
<evidence type="ECO:0000256" key="2">
    <source>
        <dbReference type="ARBA" id="ARBA00022737"/>
    </source>
</evidence>
<dbReference type="CDD" id="cd02892">
    <property type="entry name" value="SQCY_1"/>
    <property type="match status" value="1"/>
</dbReference>
<proteinExistence type="inferred from homology"/>
<dbReference type="InterPro" id="IPR018333">
    <property type="entry name" value="Squalene_cyclase"/>
</dbReference>
<dbReference type="FunFam" id="1.50.10.20:FF:000011">
    <property type="entry name" value="Terpene cyclase/mutase family member"/>
    <property type="match status" value="1"/>
</dbReference>
<gene>
    <name evidence="7" type="ORF">HHK36_001564</name>
</gene>
<dbReference type="GO" id="GO:0005811">
    <property type="term" value="C:lipid droplet"/>
    <property type="evidence" value="ECO:0007669"/>
    <property type="project" value="InterPro"/>
</dbReference>
<feature type="domain" description="Squalene cyclase N-terminal" evidence="6">
    <location>
        <begin position="99"/>
        <end position="364"/>
    </location>
</feature>
<dbReference type="PANTHER" id="PTHR11764">
    <property type="entry name" value="TERPENE CYCLASE/MUTASE FAMILY MEMBER"/>
    <property type="match status" value="1"/>
</dbReference>
<keyword evidence="2" id="KW-0677">Repeat</keyword>
<dbReference type="FunFam" id="1.50.10.20:FF:000044">
    <property type="entry name" value="Lupeol synthase"/>
    <property type="match status" value="1"/>
</dbReference>
<dbReference type="Gene3D" id="1.50.10.20">
    <property type="match status" value="2"/>
</dbReference>
<dbReference type="Proteomes" id="UP000655225">
    <property type="component" value="Unassembled WGS sequence"/>
</dbReference>
<dbReference type="GO" id="GO:0016104">
    <property type="term" value="P:triterpenoid biosynthetic process"/>
    <property type="evidence" value="ECO:0007669"/>
    <property type="project" value="InterPro"/>
</dbReference>
<evidence type="ECO:0000259" key="5">
    <source>
        <dbReference type="Pfam" id="PF13243"/>
    </source>
</evidence>
<dbReference type="SFLD" id="SFLDG01016">
    <property type="entry name" value="Prenyltransferase_Like_2"/>
    <property type="match status" value="1"/>
</dbReference>
<comment type="similarity">
    <text evidence="1 4">Belongs to the terpene cyclase/mutase family.</text>
</comment>
<dbReference type="Pfam" id="PF13249">
    <property type="entry name" value="SQHop_cyclase_N"/>
    <property type="match status" value="1"/>
</dbReference>
<dbReference type="EMBL" id="JABCRI010000001">
    <property type="protein sequence ID" value="KAF8413573.1"/>
    <property type="molecule type" value="Genomic_DNA"/>
</dbReference>
<name>A0A834ZYB8_TETSI</name>
<organism evidence="7 8">
    <name type="scientific">Tetracentron sinense</name>
    <name type="common">Spur-leaf</name>
    <dbReference type="NCBI Taxonomy" id="13715"/>
    <lineage>
        <taxon>Eukaryota</taxon>
        <taxon>Viridiplantae</taxon>
        <taxon>Streptophyta</taxon>
        <taxon>Embryophyta</taxon>
        <taxon>Tracheophyta</taxon>
        <taxon>Spermatophyta</taxon>
        <taxon>Magnoliopsida</taxon>
        <taxon>Trochodendrales</taxon>
        <taxon>Trochodendraceae</taxon>
        <taxon>Tetracentron</taxon>
    </lineage>
</organism>
<evidence type="ECO:0000259" key="6">
    <source>
        <dbReference type="Pfam" id="PF13249"/>
    </source>
</evidence>
<dbReference type="OMA" id="HFHIKES"/>
<dbReference type="GO" id="GO:0031559">
    <property type="term" value="F:oxidosqualene cyclase activity"/>
    <property type="evidence" value="ECO:0007669"/>
    <property type="project" value="UniProtKB-ARBA"/>
</dbReference>
<dbReference type="InterPro" id="IPR032696">
    <property type="entry name" value="SQ_cyclase_C"/>
</dbReference>
<dbReference type="Pfam" id="PF13243">
    <property type="entry name" value="SQHop_cyclase_C"/>
    <property type="match status" value="1"/>
</dbReference>
<evidence type="ECO:0000313" key="8">
    <source>
        <dbReference type="Proteomes" id="UP000655225"/>
    </source>
</evidence>
<sequence>MWKLKIAEGHGPWLFTTNNYVGRQFWEYDPDLGTPEERAEVEKAREEYTRNRFQVKPCGDVLMRLQLIKENKIDLSIPPVKLGETEKVTYEAVTHALRKAVRLNAAIQASDGHWPAENTGPLFFIGPLVMVLYVTGTLNTVLSSEHKKEMLRYIYNHQNEDGGWGFHIVGHSTMIGTALNYIGMRILGEGPEGGRDGAVAKGRKWILDHGGATAIPSWGKIHLSVLGVYDWSGMNPVPPEFWLLPPSIPFFNPCNAALTWCYFRLTYLPMSYLYGRRFVGPITDLVLSLREELHTQPYHEIDWDKARHSCAKEDLHSPHPRIQDMLWDTLHYVSKTFLTYWPFSKLREKALQQTIKNIHYEDENSRYYTIGCVEKALNMISVWAEDPNSDAFKCHLRRIPDYLWLAEDGMKMQSYGSQLWDTALAIQAILASNLVEEYRDTLKKGHYYIKQSQVRENPSGDFQSMHRHISKGAWTFSDQDHGWQISDCTAEALKVALMLSQMSPEIVGEQMEPEQLYDAVNVLLSLQSKNGGFAAWEPAGSPSWLHLFNPSEMFSDIVAELEYVECTTSSIQALVLFKELYPGHRNAEIENSIAKAIHFIEEIQRPDGSWYGNWGICFIYGTWFAVGGLVTGGKTYNNSPAIRKACEFLLSTQRDTGGWGESYLSCPTKVEYTPLEGNRSNVVQTAWALMALIDADQAERDPEPLHRAARVLINSQMENGDFPQQEILGSFNRNCMMHYAAYRNIFPLWALGEYRSRVPLPTKY</sequence>
<accession>A0A834ZYB8</accession>
<dbReference type="SUPFAM" id="SSF48239">
    <property type="entry name" value="Terpenoid cyclases/Protein prenyltransferases"/>
    <property type="match status" value="2"/>
</dbReference>
<keyword evidence="8" id="KW-1185">Reference proteome</keyword>
<dbReference type="PANTHER" id="PTHR11764:SF58">
    <property type="entry name" value="BETA-AMYRIN SYNTHASE-RELATED"/>
    <property type="match status" value="1"/>
</dbReference>
<protein>
    <recommendedName>
        <fullName evidence="4">Terpene cyclase/mutase family member</fullName>
        <ecNumber evidence="4">5.4.99.-</ecNumber>
    </recommendedName>
</protein>
<feature type="domain" description="Squalene cyclase C-terminal" evidence="5">
    <location>
        <begin position="417"/>
        <end position="755"/>
    </location>
</feature>